<gene>
    <name evidence="1" type="ORF">CLOACE_16220</name>
</gene>
<protein>
    <submittedName>
        <fullName evidence="1">Abi-like protein</fullName>
    </submittedName>
</protein>
<evidence type="ECO:0000313" key="2">
    <source>
        <dbReference type="Proteomes" id="UP000175744"/>
    </source>
</evidence>
<comment type="caution">
    <text evidence="1">The sequence shown here is derived from an EMBL/GenBank/DDBJ whole genome shotgun (WGS) entry which is preliminary data.</text>
</comment>
<dbReference type="Pfam" id="PF07751">
    <property type="entry name" value="Abi_2"/>
    <property type="match status" value="1"/>
</dbReference>
<dbReference type="Proteomes" id="UP000175744">
    <property type="component" value="Unassembled WGS sequence"/>
</dbReference>
<dbReference type="InterPro" id="IPR011664">
    <property type="entry name" value="Abi_system_AbiD/AbiF-like"/>
</dbReference>
<accession>A0A1E8EYD8</accession>
<dbReference type="PIRSF" id="PIRSF034934">
    <property type="entry name" value="AbiF_AbiD"/>
    <property type="match status" value="1"/>
</dbReference>
<keyword evidence="2" id="KW-1185">Reference proteome</keyword>
<organism evidence="1 2">
    <name type="scientific">Clostridium acetireducens DSM 10703</name>
    <dbReference type="NCBI Taxonomy" id="1121290"/>
    <lineage>
        <taxon>Bacteria</taxon>
        <taxon>Bacillati</taxon>
        <taxon>Bacillota</taxon>
        <taxon>Clostridia</taxon>
        <taxon>Eubacteriales</taxon>
        <taxon>Clostridiaceae</taxon>
        <taxon>Clostridium</taxon>
    </lineage>
</organism>
<reference evidence="1 2" key="1">
    <citation type="submission" date="2016-06" db="EMBL/GenBank/DDBJ databases">
        <title>Genome sequence of Clostridium acetireducens DSM 10703.</title>
        <authorList>
            <person name="Poehlein A."/>
            <person name="Fluechter S."/>
            <person name="Duerre P."/>
            <person name="Daniel R."/>
        </authorList>
    </citation>
    <scope>NUCLEOTIDE SEQUENCE [LARGE SCALE GENOMIC DNA]</scope>
    <source>
        <strain evidence="1 2">DSM 10703</strain>
    </source>
</reference>
<dbReference type="PATRIC" id="fig|1121290.3.peg.1610"/>
<dbReference type="AlphaFoldDB" id="A0A1E8EYD8"/>
<proteinExistence type="predicted"/>
<evidence type="ECO:0000313" key="1">
    <source>
        <dbReference type="EMBL" id="OFI05539.1"/>
    </source>
</evidence>
<dbReference type="EMBL" id="LZFO01000024">
    <property type="protein sequence ID" value="OFI05539.1"/>
    <property type="molecule type" value="Genomic_DNA"/>
</dbReference>
<name>A0A1E8EYD8_9CLOT</name>
<sequence length="301" mass="35875">MGFLFINKGCVLVVNLKEPKTFQEQIEILKNRGMIINNLEYAKFILRNVNYYRFTAYLLPYKKEDDSYIEGTTFEKISSIYTFDREFRNLLTNILGNIEISFRTYVAYTLAIKYGTCGYLDRNNFINDSFHKRFLLNLEREKNNNSNKLFIRHHNQKYEGKLPIWVATEIMSFGMLSKLYSNMLPEDRTYIKNNLCKVNPILVNTWLQSLTHIRNQCAHYGRIYNTIFPIIKIKKEYKEYSLNNKQIFAYIVAMNHLIADRKAWNKFFINLQGLINEYSNYINLDLIGFPENWIEILSKIN</sequence>
<dbReference type="InterPro" id="IPR017034">
    <property type="entry name" value="Abi_system_AbiD/AbiF"/>
</dbReference>